<dbReference type="InterPro" id="IPR013783">
    <property type="entry name" value="Ig-like_fold"/>
</dbReference>
<dbReference type="InterPro" id="IPR003961">
    <property type="entry name" value="FN3_dom"/>
</dbReference>
<gene>
    <name evidence="3" type="ORF">DespoDRAFT_00966</name>
</gene>
<dbReference type="Gene3D" id="2.60.40.10">
    <property type="entry name" value="Immunoglobulins"/>
    <property type="match status" value="2"/>
</dbReference>
<dbReference type="AlphaFoldDB" id="I5B0D0"/>
<dbReference type="HOGENOM" id="CLU_036396_1_0_7"/>
<evidence type="ECO:0000259" key="2">
    <source>
        <dbReference type="PROSITE" id="PS51782"/>
    </source>
</evidence>
<dbReference type="EMBL" id="CM001488">
    <property type="protein sequence ID" value="EIM62943.1"/>
    <property type="molecule type" value="Genomic_DNA"/>
</dbReference>
<dbReference type="eggNOG" id="COG1652">
    <property type="taxonomic scope" value="Bacteria"/>
</dbReference>
<evidence type="ECO:0000313" key="4">
    <source>
        <dbReference type="Proteomes" id="UP000005778"/>
    </source>
</evidence>
<evidence type="ECO:0008006" key="5">
    <source>
        <dbReference type="Google" id="ProtNLM"/>
    </source>
</evidence>
<dbReference type="RefSeq" id="WP_004071794.1">
    <property type="nucleotide sequence ID" value="NZ_CM001488.1"/>
</dbReference>
<evidence type="ECO:0000259" key="1">
    <source>
        <dbReference type="PROSITE" id="PS50853"/>
    </source>
</evidence>
<dbReference type="InterPro" id="IPR018392">
    <property type="entry name" value="LysM"/>
</dbReference>
<dbReference type="CDD" id="cd00118">
    <property type="entry name" value="LysM"/>
    <property type="match status" value="1"/>
</dbReference>
<dbReference type="PROSITE" id="PS50853">
    <property type="entry name" value="FN3"/>
    <property type="match status" value="1"/>
</dbReference>
<accession>I5B0D0</accession>
<keyword evidence="4" id="KW-1185">Reference proteome</keyword>
<organism evidence="3 4">
    <name type="scientific">Desulfobacter postgatei 2ac9</name>
    <dbReference type="NCBI Taxonomy" id="879212"/>
    <lineage>
        <taxon>Bacteria</taxon>
        <taxon>Pseudomonadati</taxon>
        <taxon>Thermodesulfobacteriota</taxon>
        <taxon>Desulfobacteria</taxon>
        <taxon>Desulfobacterales</taxon>
        <taxon>Desulfobacteraceae</taxon>
        <taxon>Desulfobacter</taxon>
    </lineage>
</organism>
<evidence type="ECO:0000313" key="3">
    <source>
        <dbReference type="EMBL" id="EIM62943.1"/>
    </source>
</evidence>
<reference evidence="3 4" key="2">
    <citation type="submission" date="2012-02" db="EMBL/GenBank/DDBJ databases">
        <title>Improved High-Quality Draft sequence of Desulfobacter postgatei 2ac9.</title>
        <authorList>
            <consortium name="US DOE Joint Genome Institute"/>
            <person name="Lucas S."/>
            <person name="Han J."/>
            <person name="Lapidus A."/>
            <person name="Cheng J.-F."/>
            <person name="Goodwin L."/>
            <person name="Pitluck S."/>
            <person name="Peters L."/>
            <person name="Ovchinnikova G."/>
            <person name="Held B."/>
            <person name="Detter J.C."/>
            <person name="Han C."/>
            <person name="Tapia R."/>
            <person name="Land M."/>
            <person name="Hauser L."/>
            <person name="Kyrpides N."/>
            <person name="Ivanova N."/>
            <person name="Pagani I."/>
            <person name="Orellana R."/>
            <person name="Lovley D."/>
            <person name="Woyke T."/>
        </authorList>
    </citation>
    <scope>NUCLEOTIDE SEQUENCE [LARGE SCALE GENOMIC DNA]</scope>
    <source>
        <strain evidence="3 4">2ac9</strain>
    </source>
</reference>
<dbReference type="Gene3D" id="2.60.120.1440">
    <property type="match status" value="1"/>
</dbReference>
<proteinExistence type="predicted"/>
<dbReference type="InterPro" id="IPR036116">
    <property type="entry name" value="FN3_sf"/>
</dbReference>
<feature type="domain" description="Fibronectin type-III" evidence="1">
    <location>
        <begin position="443"/>
        <end position="536"/>
    </location>
</feature>
<dbReference type="InterPro" id="IPR006860">
    <property type="entry name" value="FecR"/>
</dbReference>
<feature type="domain" description="LysM" evidence="2">
    <location>
        <begin position="32"/>
        <end position="79"/>
    </location>
</feature>
<dbReference type="Proteomes" id="UP000005778">
    <property type="component" value="Chromosome"/>
</dbReference>
<dbReference type="PANTHER" id="PTHR38731">
    <property type="entry name" value="LIPL45-RELATED LIPOPROTEIN-RELATED"/>
    <property type="match status" value="1"/>
</dbReference>
<dbReference type="Pfam" id="PF04773">
    <property type="entry name" value="FecR"/>
    <property type="match status" value="1"/>
</dbReference>
<dbReference type="SUPFAM" id="SSF49265">
    <property type="entry name" value="Fibronectin type III"/>
    <property type="match status" value="1"/>
</dbReference>
<sequence length="554" mass="61953">MRHKIKYPAILFFVFLFFTPFLSAEILDEKIVTITVAKKDNLVNISKTWLENPHDWKRISNFNQLKNFNLIYPGQRIKIPVKLLKGIPMEGVVTFIKGDVWACPEGTEARSVLKKADVVGQGAQIETGKESAVEITFEDGSAFFLRPETRVSIRTARQRQPYFMIRRLFVPAGRTMMHIQKSTGGESRFEIHTPSAVSAARGTQFRVSVDNDKTTRTEVLDGMVGVAGTGKEVMLDSGQGTWVEKGKQPNTPQTLLPPPALEGLRPLYQSVPIDFSLAMPQKAVAARVIVAKDPEMKDVVKEVVVQKGDPVPKIMLPDGNYYCQTLSMSPAGLEGIPLAPQGFKVRTNPFPPFVQRPVNGEELKTKRVEVEWLKVGDAASYSVQVSKESDFKNLYRNIEGITGTRQSIVLEEYGVYYLRVCAIAEDDFKGLWSDAISFSVVEPPKAPEGMAPAVDKKTITIRWQEMGPDMTYLFQMAKDPLFKEVLLEKTTNVSDVRFDRPKKGGTYYVRVRAVDPDGYEGRFTPAQAFEIKTFPYADVGAIVTWVIGALIIIL</sequence>
<name>I5B0D0_9BACT</name>
<dbReference type="Gene3D" id="3.10.350.10">
    <property type="entry name" value="LysM domain"/>
    <property type="match status" value="1"/>
</dbReference>
<dbReference type="PROSITE" id="PS51782">
    <property type="entry name" value="LYSM"/>
    <property type="match status" value="1"/>
</dbReference>
<dbReference type="eggNOG" id="COG4254">
    <property type="taxonomic scope" value="Bacteria"/>
</dbReference>
<dbReference type="STRING" id="879212.DespoDRAFT_00966"/>
<dbReference type="InterPro" id="IPR036779">
    <property type="entry name" value="LysM_dom_sf"/>
</dbReference>
<reference evidence="3 4" key="1">
    <citation type="submission" date="2011-09" db="EMBL/GenBank/DDBJ databases">
        <authorList>
            <consortium name="US DOE Joint Genome Institute (JGI-PGF)"/>
            <person name="Lucas S."/>
            <person name="Han J."/>
            <person name="Lapidus A."/>
            <person name="Cheng J.-F."/>
            <person name="Goodwin L."/>
            <person name="Pitluck S."/>
            <person name="Peters L."/>
            <person name="Land M.L."/>
            <person name="Hauser L."/>
            <person name="Orellana R."/>
            <person name="Lovley D."/>
            <person name="Woyke T.J."/>
        </authorList>
    </citation>
    <scope>NUCLEOTIDE SEQUENCE [LARGE SCALE GENOMIC DNA]</scope>
    <source>
        <strain evidence="3 4">2ac9</strain>
    </source>
</reference>
<protein>
    <recommendedName>
        <fullName evidence="5">FecR protein</fullName>
    </recommendedName>
</protein>
<dbReference type="OrthoDB" id="9813091at2"/>